<gene>
    <name evidence="1" type="ORF">CLUMA_CG012068</name>
</gene>
<keyword evidence="2" id="KW-1185">Reference proteome</keyword>
<organism evidence="1 2">
    <name type="scientific">Clunio marinus</name>
    <dbReference type="NCBI Taxonomy" id="568069"/>
    <lineage>
        <taxon>Eukaryota</taxon>
        <taxon>Metazoa</taxon>
        <taxon>Ecdysozoa</taxon>
        <taxon>Arthropoda</taxon>
        <taxon>Hexapoda</taxon>
        <taxon>Insecta</taxon>
        <taxon>Pterygota</taxon>
        <taxon>Neoptera</taxon>
        <taxon>Endopterygota</taxon>
        <taxon>Diptera</taxon>
        <taxon>Nematocera</taxon>
        <taxon>Chironomoidea</taxon>
        <taxon>Chironomidae</taxon>
        <taxon>Clunio</taxon>
    </lineage>
</organism>
<proteinExistence type="predicted"/>
<accession>A0A1J1IHV6</accession>
<dbReference type="AlphaFoldDB" id="A0A1J1IHV6"/>
<sequence length="108" mass="12585">MFQIALTLVNCLKLPSRMVEQKCQLVMNAVIAYVVDHNLINTSEYHVILNPKNLDISEVDCDAEIEDERKSMLSEFNPKVPIHKCTLEKFKEIRFFDNMIRNMILGEL</sequence>
<evidence type="ECO:0000313" key="1">
    <source>
        <dbReference type="EMBL" id="CRK99116.1"/>
    </source>
</evidence>
<feature type="non-terminal residue" evidence="1">
    <location>
        <position position="108"/>
    </location>
</feature>
<evidence type="ECO:0000313" key="2">
    <source>
        <dbReference type="Proteomes" id="UP000183832"/>
    </source>
</evidence>
<dbReference type="EMBL" id="CVRI01000048">
    <property type="protein sequence ID" value="CRK99116.1"/>
    <property type="molecule type" value="Genomic_DNA"/>
</dbReference>
<name>A0A1J1IHV6_9DIPT</name>
<protein>
    <submittedName>
        <fullName evidence="1">CLUMA_CG012068, isoform A</fullName>
    </submittedName>
</protein>
<dbReference type="Proteomes" id="UP000183832">
    <property type="component" value="Unassembled WGS sequence"/>
</dbReference>
<reference evidence="1 2" key="1">
    <citation type="submission" date="2015-04" db="EMBL/GenBank/DDBJ databases">
        <authorList>
            <person name="Syromyatnikov M.Y."/>
            <person name="Popov V.N."/>
        </authorList>
    </citation>
    <scope>NUCLEOTIDE SEQUENCE [LARGE SCALE GENOMIC DNA]</scope>
</reference>